<evidence type="ECO:0000313" key="2">
    <source>
        <dbReference type="EMBL" id="GEL03332.1"/>
    </source>
</evidence>
<gene>
    <name evidence="2" type="ORF">SSA02_24950</name>
</gene>
<evidence type="ECO:0000313" key="3">
    <source>
        <dbReference type="Proteomes" id="UP000321405"/>
    </source>
</evidence>
<dbReference type="EMBL" id="BJVC01000008">
    <property type="protein sequence ID" value="GEL03332.1"/>
    <property type="molecule type" value="Genomic_DNA"/>
</dbReference>
<accession>A0A511BT98</accession>
<dbReference type="PROSITE" id="PS51257">
    <property type="entry name" value="PROKAR_LIPOPROTEIN"/>
    <property type="match status" value="1"/>
</dbReference>
<feature type="compositionally biased region" description="Acidic residues" evidence="1">
    <location>
        <begin position="56"/>
        <end position="66"/>
    </location>
</feature>
<organism evidence="2 3">
    <name type="scientific">Swaminathania salitolerans</name>
    <dbReference type="NCBI Taxonomy" id="182838"/>
    <lineage>
        <taxon>Bacteria</taxon>
        <taxon>Pseudomonadati</taxon>
        <taxon>Pseudomonadota</taxon>
        <taxon>Alphaproteobacteria</taxon>
        <taxon>Acetobacterales</taxon>
        <taxon>Acetobacteraceae</taxon>
        <taxon>Swaminathania</taxon>
    </lineage>
</organism>
<evidence type="ECO:0000256" key="1">
    <source>
        <dbReference type="SAM" id="MobiDB-lite"/>
    </source>
</evidence>
<feature type="region of interest" description="Disordered" evidence="1">
    <location>
        <begin position="32"/>
        <end position="87"/>
    </location>
</feature>
<name>A0A511BT98_9PROT</name>
<protein>
    <recommendedName>
        <fullName evidence="4">Lipoprotein</fullName>
    </recommendedName>
</protein>
<proteinExistence type="predicted"/>
<dbReference type="Proteomes" id="UP000321405">
    <property type="component" value="Unassembled WGS sequence"/>
</dbReference>
<sequence length="87" mass="9187">MRWRVMTVTFWGISSSGVSLFVAACVARARKGGRRPETRIVSRTGLRGASGSVSDPESESDPESDPESDRVSGSVPSPGPIAVPREA</sequence>
<evidence type="ECO:0008006" key="4">
    <source>
        <dbReference type="Google" id="ProtNLM"/>
    </source>
</evidence>
<reference evidence="2 3" key="1">
    <citation type="submission" date="2019-07" db="EMBL/GenBank/DDBJ databases">
        <title>Whole genome shotgun sequence of Swaminathania salitolerans NBRC 104436.</title>
        <authorList>
            <person name="Hosoyama A."/>
            <person name="Uohara A."/>
            <person name="Ohji S."/>
            <person name="Ichikawa N."/>
        </authorList>
    </citation>
    <scope>NUCLEOTIDE SEQUENCE [LARGE SCALE GENOMIC DNA]</scope>
    <source>
        <strain evidence="2 3">NBRC 104436</strain>
    </source>
</reference>
<dbReference type="AlphaFoldDB" id="A0A511BT98"/>
<comment type="caution">
    <text evidence="2">The sequence shown here is derived from an EMBL/GenBank/DDBJ whole genome shotgun (WGS) entry which is preliminary data.</text>
</comment>
<keyword evidence="3" id="KW-1185">Reference proteome</keyword>